<organism evidence="1 2">
    <name type="scientific">Cinchona calisaya</name>
    <dbReference type="NCBI Taxonomy" id="153742"/>
    <lineage>
        <taxon>Eukaryota</taxon>
        <taxon>Viridiplantae</taxon>
        <taxon>Streptophyta</taxon>
        <taxon>Embryophyta</taxon>
        <taxon>Tracheophyta</taxon>
        <taxon>Spermatophyta</taxon>
        <taxon>Magnoliopsida</taxon>
        <taxon>eudicotyledons</taxon>
        <taxon>Gunneridae</taxon>
        <taxon>Pentapetalae</taxon>
        <taxon>asterids</taxon>
        <taxon>lamiids</taxon>
        <taxon>Gentianales</taxon>
        <taxon>Rubiaceae</taxon>
        <taxon>Cinchonoideae</taxon>
        <taxon>Cinchoneae</taxon>
        <taxon>Cinchona</taxon>
    </lineage>
</organism>
<dbReference type="AlphaFoldDB" id="A0ABD3AW50"/>
<gene>
    <name evidence="1" type="ORF">ACH5RR_003897</name>
</gene>
<accession>A0ABD3AW50</accession>
<reference evidence="1 2" key="1">
    <citation type="submission" date="2024-11" db="EMBL/GenBank/DDBJ databases">
        <title>A near-complete genome assembly of Cinchona calisaya.</title>
        <authorList>
            <person name="Lian D.C."/>
            <person name="Zhao X.W."/>
            <person name="Wei L."/>
        </authorList>
    </citation>
    <scope>NUCLEOTIDE SEQUENCE [LARGE SCALE GENOMIC DNA]</scope>
    <source>
        <tissue evidence="1">Nenye</tissue>
    </source>
</reference>
<proteinExistence type="predicted"/>
<dbReference type="EMBL" id="JBJUIK010000002">
    <property type="protein sequence ID" value="KAL3535436.1"/>
    <property type="molecule type" value="Genomic_DNA"/>
</dbReference>
<dbReference type="Proteomes" id="UP001630127">
    <property type="component" value="Unassembled WGS sequence"/>
</dbReference>
<evidence type="ECO:0000313" key="2">
    <source>
        <dbReference type="Proteomes" id="UP001630127"/>
    </source>
</evidence>
<evidence type="ECO:0000313" key="1">
    <source>
        <dbReference type="EMBL" id="KAL3535436.1"/>
    </source>
</evidence>
<comment type="caution">
    <text evidence="1">The sequence shown here is derived from an EMBL/GenBank/DDBJ whole genome shotgun (WGS) entry which is preliminary data.</text>
</comment>
<keyword evidence="2" id="KW-1185">Reference proteome</keyword>
<name>A0ABD3AW50_9GENT</name>
<protein>
    <submittedName>
        <fullName evidence="1">Uncharacterized protein</fullName>
    </submittedName>
</protein>
<sequence length="118" mass="13270">MISHLGFATCEREKRNECNGSSNDKIIDVIMIRFPAPEEPPMIATIRLGTIAKDRVKKFRIHGFILKSGNPCTKYFVAYVSVIVELWPDASKAIAKTLELQLPKTCLSKKEALFKSKS</sequence>